<dbReference type="Proteomes" id="UP000655410">
    <property type="component" value="Unassembled WGS sequence"/>
</dbReference>
<dbReference type="RefSeq" id="WP_188782989.1">
    <property type="nucleotide sequence ID" value="NZ_BMNI01000002.1"/>
</dbReference>
<protein>
    <recommendedName>
        <fullName evidence="1">Lon N-terminal domain-containing protein</fullName>
    </recommendedName>
</protein>
<reference evidence="3" key="1">
    <citation type="journal article" date="2019" name="Int. J. Syst. Evol. Microbiol.">
        <title>The Global Catalogue of Microorganisms (GCM) 10K type strain sequencing project: providing services to taxonomists for standard genome sequencing and annotation.</title>
        <authorList>
            <consortium name="The Broad Institute Genomics Platform"/>
            <consortium name="The Broad Institute Genome Sequencing Center for Infectious Disease"/>
            <person name="Wu L."/>
            <person name="Ma J."/>
        </authorList>
    </citation>
    <scope>NUCLEOTIDE SEQUENCE [LARGE SCALE GENOMIC DNA]</scope>
    <source>
        <strain evidence="3">CGMCC 4.7371</strain>
    </source>
</reference>
<evidence type="ECO:0000259" key="1">
    <source>
        <dbReference type="PROSITE" id="PS51787"/>
    </source>
</evidence>
<dbReference type="InterPro" id="IPR015947">
    <property type="entry name" value="PUA-like_sf"/>
</dbReference>
<dbReference type="Gene3D" id="1.20.58.1480">
    <property type="match status" value="1"/>
</dbReference>
<accession>A0ABQ2N8E3</accession>
<proteinExistence type="predicted"/>
<name>A0ABQ2N8E3_9ACTN</name>
<gene>
    <name evidence="2" type="ORF">GCM10011584_10770</name>
</gene>
<dbReference type="Gene3D" id="2.30.130.40">
    <property type="entry name" value="LON domain-like"/>
    <property type="match status" value="1"/>
</dbReference>
<evidence type="ECO:0000313" key="3">
    <source>
        <dbReference type="Proteomes" id="UP000655410"/>
    </source>
</evidence>
<dbReference type="EMBL" id="BMNI01000002">
    <property type="protein sequence ID" value="GGO87060.1"/>
    <property type="molecule type" value="Genomic_DNA"/>
</dbReference>
<dbReference type="SUPFAM" id="SSF88697">
    <property type="entry name" value="PUA domain-like"/>
    <property type="match status" value="1"/>
</dbReference>
<feature type="domain" description="Lon N-terminal" evidence="1">
    <location>
        <begin position="2"/>
        <end position="211"/>
    </location>
</feature>
<dbReference type="PROSITE" id="PS51787">
    <property type="entry name" value="LON_N"/>
    <property type="match status" value="1"/>
</dbReference>
<dbReference type="InterPro" id="IPR046336">
    <property type="entry name" value="Lon_prtase_N_sf"/>
</dbReference>
<dbReference type="PANTHER" id="PTHR46732:SF8">
    <property type="entry name" value="ATP-DEPENDENT PROTEASE LA (LON) DOMAIN PROTEIN"/>
    <property type="match status" value="1"/>
</dbReference>
<sequence length="233" mass="25795">MSRTLPLFPLNTVVFPGMTVPLHVFEERYRTLVEELLAEPDPAQRIFGTVAIREGFEVSEPFGPAGSDQTHGGQSLFRVGCVLQLTEAERNDDGTFEIVVVGRGRLRLSGVLTHAAYPSGEVELLGDDHDAVTAPELVERARSLFERYRLQLSQLHGEDVLTGVLPQDPAYLSWTLAAITLLPLPDRQSLLEADDTHLRLAMLTRMLRDEMRAMDVVPSLPAVDVARTGWSPN</sequence>
<dbReference type="SMART" id="SM00464">
    <property type="entry name" value="LON"/>
    <property type="match status" value="1"/>
</dbReference>
<keyword evidence="3" id="KW-1185">Reference proteome</keyword>
<dbReference type="Pfam" id="PF02190">
    <property type="entry name" value="LON_substr_bdg"/>
    <property type="match status" value="1"/>
</dbReference>
<dbReference type="PANTHER" id="PTHR46732">
    <property type="entry name" value="ATP-DEPENDENT PROTEASE LA (LON) DOMAIN PROTEIN"/>
    <property type="match status" value="1"/>
</dbReference>
<organism evidence="2 3">
    <name type="scientific">Nocardioides phosphati</name>
    <dbReference type="NCBI Taxonomy" id="1867775"/>
    <lineage>
        <taxon>Bacteria</taxon>
        <taxon>Bacillati</taxon>
        <taxon>Actinomycetota</taxon>
        <taxon>Actinomycetes</taxon>
        <taxon>Propionibacteriales</taxon>
        <taxon>Nocardioidaceae</taxon>
        <taxon>Nocardioides</taxon>
    </lineage>
</organism>
<dbReference type="InterPro" id="IPR003111">
    <property type="entry name" value="Lon_prtase_N"/>
</dbReference>
<evidence type="ECO:0000313" key="2">
    <source>
        <dbReference type="EMBL" id="GGO87060.1"/>
    </source>
</evidence>
<comment type="caution">
    <text evidence="2">The sequence shown here is derived from an EMBL/GenBank/DDBJ whole genome shotgun (WGS) entry which is preliminary data.</text>
</comment>